<feature type="compositionally biased region" description="Polar residues" evidence="1">
    <location>
        <begin position="117"/>
        <end position="134"/>
    </location>
</feature>
<organism evidence="2 3">
    <name type="scientific">Byssothecium circinans</name>
    <dbReference type="NCBI Taxonomy" id="147558"/>
    <lineage>
        <taxon>Eukaryota</taxon>
        <taxon>Fungi</taxon>
        <taxon>Dikarya</taxon>
        <taxon>Ascomycota</taxon>
        <taxon>Pezizomycotina</taxon>
        <taxon>Dothideomycetes</taxon>
        <taxon>Pleosporomycetidae</taxon>
        <taxon>Pleosporales</taxon>
        <taxon>Massarineae</taxon>
        <taxon>Massarinaceae</taxon>
        <taxon>Byssothecium</taxon>
    </lineage>
</organism>
<feature type="compositionally biased region" description="Pro residues" evidence="1">
    <location>
        <begin position="179"/>
        <end position="190"/>
    </location>
</feature>
<feature type="compositionally biased region" description="Polar residues" evidence="1">
    <location>
        <begin position="18"/>
        <end position="37"/>
    </location>
</feature>
<reference evidence="2" key="1">
    <citation type="journal article" date="2020" name="Stud. Mycol.">
        <title>101 Dothideomycetes genomes: a test case for predicting lifestyles and emergence of pathogens.</title>
        <authorList>
            <person name="Haridas S."/>
            <person name="Albert R."/>
            <person name="Binder M."/>
            <person name="Bloem J."/>
            <person name="Labutti K."/>
            <person name="Salamov A."/>
            <person name="Andreopoulos B."/>
            <person name="Baker S."/>
            <person name="Barry K."/>
            <person name="Bills G."/>
            <person name="Bluhm B."/>
            <person name="Cannon C."/>
            <person name="Castanera R."/>
            <person name="Culley D."/>
            <person name="Daum C."/>
            <person name="Ezra D."/>
            <person name="Gonzalez J."/>
            <person name="Henrissat B."/>
            <person name="Kuo A."/>
            <person name="Liang C."/>
            <person name="Lipzen A."/>
            <person name="Lutzoni F."/>
            <person name="Magnuson J."/>
            <person name="Mondo S."/>
            <person name="Nolan M."/>
            <person name="Ohm R."/>
            <person name="Pangilinan J."/>
            <person name="Park H.-J."/>
            <person name="Ramirez L."/>
            <person name="Alfaro M."/>
            <person name="Sun H."/>
            <person name="Tritt A."/>
            <person name="Yoshinaga Y."/>
            <person name="Zwiers L.-H."/>
            <person name="Turgeon B."/>
            <person name="Goodwin S."/>
            <person name="Spatafora J."/>
            <person name="Crous P."/>
            <person name="Grigoriev I."/>
        </authorList>
    </citation>
    <scope>NUCLEOTIDE SEQUENCE</scope>
    <source>
        <strain evidence="2">CBS 675.92</strain>
    </source>
</reference>
<feature type="region of interest" description="Disordered" evidence="1">
    <location>
        <begin position="81"/>
        <end position="276"/>
    </location>
</feature>
<feature type="compositionally biased region" description="Polar residues" evidence="1">
    <location>
        <begin position="83"/>
        <end position="95"/>
    </location>
</feature>
<feature type="region of interest" description="Disordered" evidence="1">
    <location>
        <begin position="325"/>
        <end position="377"/>
    </location>
</feature>
<dbReference type="Proteomes" id="UP000800035">
    <property type="component" value="Unassembled WGS sequence"/>
</dbReference>
<dbReference type="AlphaFoldDB" id="A0A6A5U8W2"/>
<sequence>MSVNGSYNLYLQSFHPGESSTPSMYASQQYAPQPYGTQQYNPPQPAPQNVSQPYQYPSAAPNQYPYQPPYQYWSPIPNPYYNPHSTAYPVQQPSQMAPPMTHPPSNVHPAGGPHLTRANQLVNGEGQTMSSSSAPPGPQLPSHSPAAPPPPMPAQQPNVSISGQHQPGQGYGNPVSAPSNPPQQPQPDVVPPLSSQDTQDRSSSWPSCDNPSQPQPQSSMMPPSSYLYTSSPLPSHGTSWPNPQHPTPISATPAPTSPQLEAVPNDPGSLSPLSLERPISRKVRRIINDRIRVKADNEALRRRLSIVENELSAHNIPIPPEALAISTDSCQPQGSTSPRQNAPPAAQMPSQTAITPHYDSREYALKDLGIGPPETSS</sequence>
<evidence type="ECO:0000313" key="3">
    <source>
        <dbReference type="Proteomes" id="UP000800035"/>
    </source>
</evidence>
<accession>A0A6A5U8W2</accession>
<protein>
    <submittedName>
        <fullName evidence="2">Uncharacterized protein</fullName>
    </submittedName>
</protein>
<feature type="compositionally biased region" description="Low complexity" evidence="1">
    <location>
        <begin position="211"/>
        <end position="235"/>
    </location>
</feature>
<feature type="compositionally biased region" description="Low complexity" evidence="1">
    <location>
        <begin position="247"/>
        <end position="258"/>
    </location>
</feature>
<dbReference type="EMBL" id="ML976981">
    <property type="protein sequence ID" value="KAF1961361.1"/>
    <property type="molecule type" value="Genomic_DNA"/>
</dbReference>
<evidence type="ECO:0000256" key="1">
    <source>
        <dbReference type="SAM" id="MobiDB-lite"/>
    </source>
</evidence>
<feature type="compositionally biased region" description="Polar residues" evidence="1">
    <location>
        <begin position="1"/>
        <end position="11"/>
    </location>
</feature>
<feature type="compositionally biased region" description="Low complexity" evidence="1">
    <location>
        <begin position="47"/>
        <end position="63"/>
    </location>
</feature>
<feature type="compositionally biased region" description="Polar residues" evidence="1">
    <location>
        <begin position="326"/>
        <end position="340"/>
    </location>
</feature>
<name>A0A6A5U8W2_9PLEO</name>
<feature type="region of interest" description="Disordered" evidence="1">
    <location>
        <begin position="1"/>
        <end position="63"/>
    </location>
</feature>
<proteinExistence type="predicted"/>
<evidence type="ECO:0000313" key="2">
    <source>
        <dbReference type="EMBL" id="KAF1961361.1"/>
    </source>
</evidence>
<feature type="compositionally biased region" description="Polar residues" evidence="1">
    <location>
        <begin position="201"/>
        <end position="210"/>
    </location>
</feature>
<keyword evidence="3" id="KW-1185">Reference proteome</keyword>
<gene>
    <name evidence="2" type="ORF">CC80DRAFT_532019</name>
</gene>
<feature type="compositionally biased region" description="Polar residues" evidence="1">
    <location>
        <begin position="158"/>
        <end position="167"/>
    </location>
</feature>